<organism evidence="3 4">
    <name type="scientific">Folsomia candida</name>
    <name type="common">Springtail</name>
    <dbReference type="NCBI Taxonomy" id="158441"/>
    <lineage>
        <taxon>Eukaryota</taxon>
        <taxon>Metazoa</taxon>
        <taxon>Ecdysozoa</taxon>
        <taxon>Arthropoda</taxon>
        <taxon>Hexapoda</taxon>
        <taxon>Collembola</taxon>
        <taxon>Entomobryomorpha</taxon>
        <taxon>Isotomoidea</taxon>
        <taxon>Isotomidae</taxon>
        <taxon>Proisotominae</taxon>
        <taxon>Folsomia</taxon>
    </lineage>
</organism>
<reference evidence="3 4" key="1">
    <citation type="submission" date="2015-12" db="EMBL/GenBank/DDBJ databases">
        <title>The genome of Folsomia candida.</title>
        <authorList>
            <person name="Faddeeva A."/>
            <person name="Derks M.F."/>
            <person name="Anvar Y."/>
            <person name="Smit S."/>
            <person name="Van Straalen N."/>
            <person name="Roelofs D."/>
        </authorList>
    </citation>
    <scope>NUCLEOTIDE SEQUENCE [LARGE SCALE GENOMIC DNA]</scope>
    <source>
        <strain evidence="3 4">VU population</strain>
        <tissue evidence="3">Whole body</tissue>
    </source>
</reference>
<protein>
    <submittedName>
        <fullName evidence="3">Poly(3-hydroxyalkanoate) depolymerase C</fullName>
    </submittedName>
</protein>
<keyword evidence="1" id="KW-1133">Transmembrane helix</keyword>
<evidence type="ECO:0000313" key="3">
    <source>
        <dbReference type="EMBL" id="OXA54749.1"/>
    </source>
</evidence>
<feature type="transmembrane region" description="Helical" evidence="1">
    <location>
        <begin position="355"/>
        <end position="374"/>
    </location>
</feature>
<accession>A0A226EBG7</accession>
<dbReference type="OrthoDB" id="6020543at2759"/>
<dbReference type="SUPFAM" id="SSF53474">
    <property type="entry name" value="alpha/beta-Hydrolases"/>
    <property type="match status" value="1"/>
</dbReference>
<dbReference type="PANTHER" id="PTHR42972">
    <property type="entry name" value="TOL-PAL SYSTEM PROTEIN TOLB"/>
    <property type="match status" value="1"/>
</dbReference>
<keyword evidence="4" id="KW-1185">Reference proteome</keyword>
<dbReference type="Proteomes" id="UP000198287">
    <property type="component" value="Unassembled WGS sequence"/>
</dbReference>
<dbReference type="PANTHER" id="PTHR42972:SF8">
    <property type="entry name" value="POLYHYDROXYBUTYRATE DEPOLYMERASE"/>
    <property type="match status" value="1"/>
</dbReference>
<keyword evidence="1" id="KW-0472">Membrane</keyword>
<evidence type="ECO:0000313" key="4">
    <source>
        <dbReference type="Proteomes" id="UP000198287"/>
    </source>
</evidence>
<evidence type="ECO:0000256" key="1">
    <source>
        <dbReference type="SAM" id="Phobius"/>
    </source>
</evidence>
<keyword evidence="1" id="KW-0812">Transmembrane</keyword>
<sequence length="375" mass="41346">MPFVQILLIATLSNFLIGTIVATTQAGVKLDSYKVDTSTITISGLSSGAIMAMQYHVAFSEQIRGAGILAGVPYACTRDGAYAIVPCLDFPEETDIPAILDFISQQATINNIDHPSNISGDTVFIFHGLLDHRIKPHNAVLVKDIYAHFNASIKTELTLEAAHGFPTNDYGGACDQYSPETQFINNCSYHSVFETLNHLYNQTLQYPTGSELLTPLISYDQVEFGSVAAMMDSIGYVYVPTVCGLESEDKQPCKFHVVFHGCQQYRGNIGEIYVTKTGYLEVAEKNGIVLIFPQVINSTDNPNGCWDWWGFNDENFPNSFSVIKTGRQMKAVNEMVQRVAFCEDNCSMTGTRTQFSIVTIIILTLLSASVILFVC</sequence>
<comment type="caution">
    <text evidence="3">The sequence shown here is derived from an EMBL/GenBank/DDBJ whole genome shotgun (WGS) entry which is preliminary data.</text>
</comment>
<dbReference type="AlphaFoldDB" id="A0A226EBG7"/>
<feature type="signal peptide" evidence="2">
    <location>
        <begin position="1"/>
        <end position="22"/>
    </location>
</feature>
<dbReference type="Gene3D" id="3.40.50.1820">
    <property type="entry name" value="alpha/beta hydrolase"/>
    <property type="match status" value="1"/>
</dbReference>
<name>A0A226EBG7_FOLCA</name>
<keyword evidence="2" id="KW-0732">Signal</keyword>
<dbReference type="EMBL" id="LNIX01000005">
    <property type="protein sequence ID" value="OXA54749.1"/>
    <property type="molecule type" value="Genomic_DNA"/>
</dbReference>
<proteinExistence type="predicted"/>
<gene>
    <name evidence="3" type="ORF">Fcan01_10774</name>
</gene>
<evidence type="ECO:0000256" key="2">
    <source>
        <dbReference type="SAM" id="SignalP"/>
    </source>
</evidence>
<dbReference type="InterPro" id="IPR029058">
    <property type="entry name" value="AB_hydrolase_fold"/>
</dbReference>
<feature type="chain" id="PRO_5012511101" evidence="2">
    <location>
        <begin position="23"/>
        <end position="375"/>
    </location>
</feature>